<gene>
    <name evidence="8" type="ORF">HTAM1171_LOCUS10784</name>
</gene>
<evidence type="ECO:0000256" key="4">
    <source>
        <dbReference type="ARBA" id="ARBA00022777"/>
    </source>
</evidence>
<dbReference type="AlphaFoldDB" id="A0A7S2N0N2"/>
<feature type="domain" description="Protein kinase" evidence="7">
    <location>
        <begin position="72"/>
        <end position="374"/>
    </location>
</feature>
<dbReference type="Pfam" id="PF00069">
    <property type="entry name" value="Pkinase"/>
    <property type="match status" value="1"/>
</dbReference>
<keyword evidence="6" id="KW-1133">Transmembrane helix</keyword>
<reference evidence="8" key="1">
    <citation type="submission" date="2021-01" db="EMBL/GenBank/DDBJ databases">
        <authorList>
            <person name="Corre E."/>
            <person name="Pelletier E."/>
            <person name="Niang G."/>
            <person name="Scheremetjew M."/>
            <person name="Finn R."/>
            <person name="Kale V."/>
            <person name="Holt S."/>
            <person name="Cochrane G."/>
            <person name="Meng A."/>
            <person name="Brown T."/>
            <person name="Cohen L."/>
        </authorList>
    </citation>
    <scope>NUCLEOTIDE SEQUENCE</scope>
    <source>
        <strain evidence="8">CCMP826</strain>
    </source>
</reference>
<dbReference type="GO" id="GO:0005524">
    <property type="term" value="F:ATP binding"/>
    <property type="evidence" value="ECO:0007669"/>
    <property type="project" value="UniProtKB-KW"/>
</dbReference>
<evidence type="ECO:0000256" key="2">
    <source>
        <dbReference type="ARBA" id="ARBA00022679"/>
    </source>
</evidence>
<dbReference type="GO" id="GO:0005634">
    <property type="term" value="C:nucleus"/>
    <property type="evidence" value="ECO:0007669"/>
    <property type="project" value="TreeGrafter"/>
</dbReference>
<keyword evidence="1" id="KW-0723">Serine/threonine-protein kinase</keyword>
<dbReference type="InterPro" id="IPR008266">
    <property type="entry name" value="Tyr_kinase_AS"/>
</dbReference>
<dbReference type="EMBL" id="HBGV01017471">
    <property type="protein sequence ID" value="CAD9513615.1"/>
    <property type="molecule type" value="Transcribed_RNA"/>
</dbReference>
<keyword evidence="3" id="KW-0547">Nucleotide-binding</keyword>
<accession>A0A7S2N0N2</accession>
<dbReference type="InterPro" id="IPR011009">
    <property type="entry name" value="Kinase-like_dom_sf"/>
</dbReference>
<name>A0A7S2N0N2_9STRA</name>
<keyword evidence="2" id="KW-0808">Transferase</keyword>
<keyword evidence="6" id="KW-0812">Transmembrane</keyword>
<dbReference type="InterPro" id="IPR000719">
    <property type="entry name" value="Prot_kinase_dom"/>
</dbReference>
<dbReference type="PANTHER" id="PTHR24345:SF91">
    <property type="entry name" value="SERINE_THREONINE-PROTEIN KINASE PLK4"/>
    <property type="match status" value="1"/>
</dbReference>
<dbReference type="PROSITE" id="PS00109">
    <property type="entry name" value="PROTEIN_KINASE_TYR"/>
    <property type="match status" value="1"/>
</dbReference>
<keyword evidence="5" id="KW-0067">ATP-binding</keyword>
<dbReference type="PANTHER" id="PTHR24345">
    <property type="entry name" value="SERINE/THREONINE-PROTEIN KINASE PLK"/>
    <property type="match status" value="1"/>
</dbReference>
<dbReference type="FunFam" id="1.10.510.10:FF:001786">
    <property type="entry name" value="Ser/thr kinase"/>
    <property type="match status" value="1"/>
</dbReference>
<protein>
    <recommendedName>
        <fullName evidence="7">Protein kinase domain-containing protein</fullName>
    </recommendedName>
</protein>
<sequence length="392" mass="43794">MDELAQLTNASATFEDVAENGPPAAPLNFPDPTVGRAARVTATVFNPATGEGATVPNVIFEDKSGQPPSRAYWIGRKLKKAIYGCVRSCTVLKLREGGSNASGEHEGTAWEVTPEMAAVKIMDWNAINELRGRHMEDPVKEVSAMQFISLNGGHPNVMGCKDVLSDNKYLYSFMPFCTCGELFGYVDRDGRFTEPVTRWWFRQLINGLYHLQKMGVCHRDLSLENILVDQYTKSLIIDMGMCLRVPFGGDDDDSITDVSAGTLRRLMTPQGQCGKPNYISPEVLKNTDSFDGFAIDVWAAGIILFIMLVGLPPFEWANREDPRFRMITGGGLMRMLTQWQRPISPEAGDLLQRMLREDPRERLSLVEIMDHAWVVNDDVAEPTPPQEEGWRS</sequence>
<dbReference type="GO" id="GO:0004674">
    <property type="term" value="F:protein serine/threonine kinase activity"/>
    <property type="evidence" value="ECO:0007669"/>
    <property type="project" value="UniProtKB-KW"/>
</dbReference>
<evidence type="ECO:0000256" key="6">
    <source>
        <dbReference type="SAM" id="Phobius"/>
    </source>
</evidence>
<organism evidence="8">
    <name type="scientific">Helicotheca tamesis</name>
    <dbReference type="NCBI Taxonomy" id="374047"/>
    <lineage>
        <taxon>Eukaryota</taxon>
        <taxon>Sar</taxon>
        <taxon>Stramenopiles</taxon>
        <taxon>Ochrophyta</taxon>
        <taxon>Bacillariophyta</taxon>
        <taxon>Mediophyceae</taxon>
        <taxon>Lithodesmiophycidae</taxon>
        <taxon>Lithodesmiales</taxon>
        <taxon>Lithodesmiaceae</taxon>
        <taxon>Helicotheca</taxon>
    </lineage>
</organism>
<evidence type="ECO:0000259" key="7">
    <source>
        <dbReference type="PROSITE" id="PS50011"/>
    </source>
</evidence>
<keyword evidence="4" id="KW-0418">Kinase</keyword>
<evidence type="ECO:0000256" key="3">
    <source>
        <dbReference type="ARBA" id="ARBA00022741"/>
    </source>
</evidence>
<evidence type="ECO:0000313" key="8">
    <source>
        <dbReference type="EMBL" id="CAD9513615.1"/>
    </source>
</evidence>
<dbReference type="PROSITE" id="PS50011">
    <property type="entry name" value="PROTEIN_KINASE_DOM"/>
    <property type="match status" value="1"/>
</dbReference>
<feature type="transmembrane region" description="Helical" evidence="6">
    <location>
        <begin position="297"/>
        <end position="317"/>
    </location>
</feature>
<proteinExistence type="predicted"/>
<dbReference type="SUPFAM" id="SSF56112">
    <property type="entry name" value="Protein kinase-like (PK-like)"/>
    <property type="match status" value="1"/>
</dbReference>
<dbReference type="Gene3D" id="1.10.510.10">
    <property type="entry name" value="Transferase(Phosphotransferase) domain 1"/>
    <property type="match status" value="1"/>
</dbReference>
<evidence type="ECO:0000256" key="5">
    <source>
        <dbReference type="ARBA" id="ARBA00022840"/>
    </source>
</evidence>
<keyword evidence="6" id="KW-0472">Membrane</keyword>
<evidence type="ECO:0000256" key="1">
    <source>
        <dbReference type="ARBA" id="ARBA00022527"/>
    </source>
</evidence>